<dbReference type="Pfam" id="PF22629">
    <property type="entry name" value="ACT_AHAS_ss"/>
    <property type="match status" value="1"/>
</dbReference>
<dbReference type="InterPro" id="IPR002912">
    <property type="entry name" value="ACT_dom"/>
</dbReference>
<dbReference type="FunFam" id="3.40.50.720:FF:000041">
    <property type="entry name" value="D-3-phosphoglycerate dehydrogenase"/>
    <property type="match status" value="1"/>
</dbReference>
<dbReference type="OrthoDB" id="9793626at2"/>
<dbReference type="AlphaFoldDB" id="A0A3N5A3I2"/>
<dbReference type="GO" id="GO:0006564">
    <property type="term" value="P:L-serine biosynthetic process"/>
    <property type="evidence" value="ECO:0007669"/>
    <property type="project" value="UniProtKB-KW"/>
</dbReference>
<dbReference type="Proteomes" id="UP000280726">
    <property type="component" value="Unassembled WGS sequence"/>
</dbReference>
<keyword evidence="10" id="KW-0718">Serine biosynthesis</keyword>
<dbReference type="SUPFAM" id="SSF52283">
    <property type="entry name" value="Formate/glycerate dehydrogenase catalytic domain-like"/>
    <property type="match status" value="1"/>
</dbReference>
<dbReference type="NCBIfam" id="NF008759">
    <property type="entry name" value="PRK11790.1"/>
    <property type="match status" value="1"/>
</dbReference>
<evidence type="ECO:0000313" key="17">
    <source>
        <dbReference type="Proteomes" id="UP000280726"/>
    </source>
</evidence>
<dbReference type="SUPFAM" id="SSF55021">
    <property type="entry name" value="ACT-like"/>
    <property type="match status" value="1"/>
</dbReference>
<dbReference type="EMBL" id="RKRA01000001">
    <property type="protein sequence ID" value="RPF27905.1"/>
    <property type="molecule type" value="Genomic_DNA"/>
</dbReference>
<dbReference type="Gene3D" id="3.40.50.720">
    <property type="entry name" value="NAD(P)-binding Rossmann-like Domain"/>
    <property type="match status" value="2"/>
</dbReference>
<dbReference type="InterPro" id="IPR006140">
    <property type="entry name" value="D-isomer_DH_NAD-bd"/>
</dbReference>
<evidence type="ECO:0000256" key="5">
    <source>
        <dbReference type="ARBA" id="ARBA00013143"/>
    </source>
</evidence>
<evidence type="ECO:0000256" key="8">
    <source>
        <dbReference type="ARBA" id="ARBA00023002"/>
    </source>
</evidence>
<feature type="domain" description="ACT" evidence="15">
    <location>
        <begin position="331"/>
        <end position="401"/>
    </location>
</feature>
<organism evidence="16 17">
    <name type="scientific">Georgenia muralis</name>
    <dbReference type="NCBI Taxonomy" id="154117"/>
    <lineage>
        <taxon>Bacteria</taxon>
        <taxon>Bacillati</taxon>
        <taxon>Actinomycetota</taxon>
        <taxon>Actinomycetes</taxon>
        <taxon>Micrococcales</taxon>
        <taxon>Bogoriellaceae</taxon>
        <taxon>Georgenia</taxon>
    </lineage>
</organism>
<protein>
    <recommendedName>
        <fullName evidence="6">D-3-phosphoglycerate dehydrogenase</fullName>
        <ecNumber evidence="4">1.1.1.399</ecNumber>
        <ecNumber evidence="5">1.1.1.95</ecNumber>
    </recommendedName>
    <alternativeName>
        <fullName evidence="11">2-oxoglutarate reductase</fullName>
    </alternativeName>
</protein>
<dbReference type="InterPro" id="IPR050857">
    <property type="entry name" value="D-2-hydroxyacid_DH"/>
</dbReference>
<evidence type="ECO:0000256" key="12">
    <source>
        <dbReference type="ARBA" id="ARBA00048126"/>
    </source>
</evidence>
<dbReference type="UniPathway" id="UPA00135">
    <property type="reaction ID" value="UER00196"/>
</dbReference>
<dbReference type="InterPro" id="IPR054480">
    <property type="entry name" value="AHAS_small-like_ACT"/>
</dbReference>
<dbReference type="EC" id="1.1.1.95" evidence="5"/>
<dbReference type="PROSITE" id="PS00065">
    <property type="entry name" value="D_2_HYDROXYACID_DH_1"/>
    <property type="match status" value="1"/>
</dbReference>
<dbReference type="EC" id="1.1.1.399" evidence="4"/>
<evidence type="ECO:0000256" key="13">
    <source>
        <dbReference type="ARBA" id="ARBA00048731"/>
    </source>
</evidence>
<dbReference type="InterPro" id="IPR045865">
    <property type="entry name" value="ACT-like_dom_sf"/>
</dbReference>
<dbReference type="PANTHER" id="PTHR42789:SF1">
    <property type="entry name" value="D-ISOMER SPECIFIC 2-HYDROXYACID DEHYDROGENASE FAMILY PROTEIN (AFU_ORTHOLOGUE AFUA_6G10090)"/>
    <property type="match status" value="1"/>
</dbReference>
<dbReference type="SUPFAM" id="SSF51735">
    <property type="entry name" value="NAD(P)-binding Rossmann-fold domains"/>
    <property type="match status" value="1"/>
</dbReference>
<proteinExistence type="inferred from homology"/>
<evidence type="ECO:0000256" key="1">
    <source>
        <dbReference type="ARBA" id="ARBA00003800"/>
    </source>
</evidence>
<evidence type="ECO:0000256" key="14">
    <source>
        <dbReference type="RuleBase" id="RU003719"/>
    </source>
</evidence>
<evidence type="ECO:0000256" key="2">
    <source>
        <dbReference type="ARBA" id="ARBA00005216"/>
    </source>
</evidence>
<keyword evidence="8 14" id="KW-0560">Oxidoreductase</keyword>
<dbReference type="GO" id="GO:0051287">
    <property type="term" value="F:NAD binding"/>
    <property type="evidence" value="ECO:0007669"/>
    <property type="project" value="InterPro"/>
</dbReference>
<name>A0A3N5A3I2_9MICO</name>
<dbReference type="GO" id="GO:0004617">
    <property type="term" value="F:phosphoglycerate dehydrogenase activity"/>
    <property type="evidence" value="ECO:0007669"/>
    <property type="project" value="UniProtKB-EC"/>
</dbReference>
<dbReference type="InterPro" id="IPR036291">
    <property type="entry name" value="NAD(P)-bd_dom_sf"/>
</dbReference>
<evidence type="ECO:0000259" key="15">
    <source>
        <dbReference type="PROSITE" id="PS51671"/>
    </source>
</evidence>
<comment type="caution">
    <text evidence="16">The sequence shown here is derived from an EMBL/GenBank/DDBJ whole genome shotgun (WGS) entry which is preliminary data.</text>
</comment>
<evidence type="ECO:0000256" key="9">
    <source>
        <dbReference type="ARBA" id="ARBA00023027"/>
    </source>
</evidence>
<dbReference type="RefSeq" id="WP_123917783.1">
    <property type="nucleotide sequence ID" value="NZ_RKRA01000001.1"/>
</dbReference>
<keyword evidence="17" id="KW-1185">Reference proteome</keyword>
<dbReference type="CDD" id="cd12176">
    <property type="entry name" value="PGDH_3"/>
    <property type="match status" value="1"/>
</dbReference>
<accession>A0A3N5A3I2</accession>
<comment type="catalytic activity">
    <reaction evidence="12">
        <text>(R)-2-hydroxyglutarate + NAD(+) = 2-oxoglutarate + NADH + H(+)</text>
        <dbReference type="Rhea" id="RHEA:49612"/>
        <dbReference type="ChEBI" id="CHEBI:15378"/>
        <dbReference type="ChEBI" id="CHEBI:15801"/>
        <dbReference type="ChEBI" id="CHEBI:16810"/>
        <dbReference type="ChEBI" id="CHEBI:57540"/>
        <dbReference type="ChEBI" id="CHEBI:57945"/>
        <dbReference type="EC" id="1.1.1.399"/>
    </reaction>
</comment>
<comment type="similarity">
    <text evidence="3 14">Belongs to the D-isomer specific 2-hydroxyacid dehydrogenase family.</text>
</comment>
<keyword evidence="9" id="KW-0520">NAD</keyword>
<evidence type="ECO:0000256" key="7">
    <source>
        <dbReference type="ARBA" id="ARBA00022605"/>
    </source>
</evidence>
<sequence>MAKALLLENPHPDADPILAAAGYEVVRHPGALEEDELIAALDGVSLLGIRSRTQVTERVLAARPDLLAVGAFCIGTNQIDLRAAARRGIAVFNAPFSNTRSVVELAVGEIIALTRRLTVRDRALHAGVWDKSAAGSHEVRGRTLGIIGYGNIGTQLSVVAEALGMRVVFHDTAEKLALGNAQRMGSMAELLAVADVVSLHVDGRAGNAGMFGAEQFEQMKHGASFLNLSRGFLVDYGTLREKILDGSLSGAAVDVFPEEPAKNGDPFDSPLRGLPNVILTPHVGGSTQEAQENIGHFVAVKLVKYARTGSTDLSVNVPRLHLEPSENARYRVVFLHRNTPGVLALVNQTFAEHGANIEGQILGTLGELGYVVTDISSELPREAVEAVRQMEDTIRLRVMVRPEAERGRDDD</sequence>
<dbReference type="InterPro" id="IPR006139">
    <property type="entry name" value="D-isomer_2_OHA_DH_cat_dom"/>
</dbReference>
<evidence type="ECO:0000256" key="11">
    <source>
        <dbReference type="ARBA" id="ARBA00030455"/>
    </source>
</evidence>
<evidence type="ECO:0000313" key="16">
    <source>
        <dbReference type="EMBL" id="RPF27905.1"/>
    </source>
</evidence>
<evidence type="ECO:0000256" key="3">
    <source>
        <dbReference type="ARBA" id="ARBA00005854"/>
    </source>
</evidence>
<evidence type="ECO:0000256" key="4">
    <source>
        <dbReference type="ARBA" id="ARBA00013001"/>
    </source>
</evidence>
<evidence type="ECO:0000256" key="10">
    <source>
        <dbReference type="ARBA" id="ARBA00023299"/>
    </source>
</evidence>
<dbReference type="GO" id="GO:0047545">
    <property type="term" value="F:(S)-2-hydroxyglutarate dehydrogenase activity"/>
    <property type="evidence" value="ECO:0007669"/>
    <property type="project" value="UniProtKB-ARBA"/>
</dbReference>
<dbReference type="InterPro" id="IPR029752">
    <property type="entry name" value="D-isomer_DH_CS1"/>
</dbReference>
<dbReference type="Pfam" id="PF00389">
    <property type="entry name" value="2-Hacid_dh"/>
    <property type="match status" value="1"/>
</dbReference>
<dbReference type="Pfam" id="PF02826">
    <property type="entry name" value="2-Hacid_dh_C"/>
    <property type="match status" value="1"/>
</dbReference>
<dbReference type="PROSITE" id="PS51671">
    <property type="entry name" value="ACT"/>
    <property type="match status" value="1"/>
</dbReference>
<reference evidence="16 17" key="1">
    <citation type="submission" date="2018-11" db="EMBL/GenBank/DDBJ databases">
        <title>Sequencing the genomes of 1000 actinobacteria strains.</title>
        <authorList>
            <person name="Klenk H.-P."/>
        </authorList>
    </citation>
    <scope>NUCLEOTIDE SEQUENCE [LARGE SCALE GENOMIC DNA]</scope>
    <source>
        <strain evidence="16 17">DSM 14418</strain>
    </source>
</reference>
<keyword evidence="7" id="KW-0028">Amino-acid biosynthesis</keyword>
<comment type="function">
    <text evidence="1">Catalyzes the reversible oxidation of 3-phospho-D-glycerate to 3-phosphonooxypyruvate, the first step of the phosphorylated L-serine biosynthesis pathway. Also catalyzes the reversible oxidation of 2-hydroxyglutarate to 2-oxoglutarate.</text>
</comment>
<dbReference type="Gene3D" id="3.30.70.260">
    <property type="match status" value="1"/>
</dbReference>
<dbReference type="CDD" id="cd04901">
    <property type="entry name" value="ACT_3PGDH"/>
    <property type="match status" value="1"/>
</dbReference>
<comment type="pathway">
    <text evidence="2">Amino-acid biosynthesis; L-serine biosynthesis; L-serine from 3-phospho-D-glycerate: step 1/3.</text>
</comment>
<comment type="catalytic activity">
    <reaction evidence="13">
        <text>(2R)-3-phosphoglycerate + NAD(+) = 3-phosphooxypyruvate + NADH + H(+)</text>
        <dbReference type="Rhea" id="RHEA:12641"/>
        <dbReference type="ChEBI" id="CHEBI:15378"/>
        <dbReference type="ChEBI" id="CHEBI:18110"/>
        <dbReference type="ChEBI" id="CHEBI:57540"/>
        <dbReference type="ChEBI" id="CHEBI:57945"/>
        <dbReference type="ChEBI" id="CHEBI:58272"/>
        <dbReference type="EC" id="1.1.1.95"/>
    </reaction>
</comment>
<gene>
    <name evidence="16" type="ORF">EDD32_2408</name>
</gene>
<dbReference type="PANTHER" id="PTHR42789">
    <property type="entry name" value="D-ISOMER SPECIFIC 2-HYDROXYACID DEHYDROGENASE FAMILY PROTEIN (AFU_ORTHOLOGUE AFUA_6G10090)"/>
    <property type="match status" value="1"/>
</dbReference>
<evidence type="ECO:0000256" key="6">
    <source>
        <dbReference type="ARBA" id="ARBA00021582"/>
    </source>
</evidence>